<name>A0A151J394_9HYME</name>
<dbReference type="EMBL" id="KQ980300">
    <property type="protein sequence ID" value="KYN16812.1"/>
    <property type="molecule type" value="Genomic_DNA"/>
</dbReference>
<gene>
    <name evidence="1" type="ORF">ALC57_10918</name>
</gene>
<dbReference type="Proteomes" id="UP000078492">
    <property type="component" value="Unassembled WGS sequence"/>
</dbReference>
<organism evidence="1 2">
    <name type="scientific">Trachymyrmex cornetzi</name>
    <dbReference type="NCBI Taxonomy" id="471704"/>
    <lineage>
        <taxon>Eukaryota</taxon>
        <taxon>Metazoa</taxon>
        <taxon>Ecdysozoa</taxon>
        <taxon>Arthropoda</taxon>
        <taxon>Hexapoda</taxon>
        <taxon>Insecta</taxon>
        <taxon>Pterygota</taxon>
        <taxon>Neoptera</taxon>
        <taxon>Endopterygota</taxon>
        <taxon>Hymenoptera</taxon>
        <taxon>Apocrita</taxon>
        <taxon>Aculeata</taxon>
        <taxon>Formicoidea</taxon>
        <taxon>Formicidae</taxon>
        <taxon>Myrmicinae</taxon>
        <taxon>Trachymyrmex</taxon>
    </lineage>
</organism>
<keyword evidence="2" id="KW-1185">Reference proteome</keyword>
<evidence type="ECO:0000313" key="2">
    <source>
        <dbReference type="Proteomes" id="UP000078492"/>
    </source>
</evidence>
<dbReference type="AlphaFoldDB" id="A0A151J394"/>
<evidence type="ECO:0000313" key="1">
    <source>
        <dbReference type="EMBL" id="KYN16812.1"/>
    </source>
</evidence>
<accession>A0A151J394</accession>
<reference evidence="1 2" key="1">
    <citation type="submission" date="2015-09" db="EMBL/GenBank/DDBJ databases">
        <title>Trachymyrmex cornetzi WGS genome.</title>
        <authorList>
            <person name="Nygaard S."/>
            <person name="Hu H."/>
            <person name="Boomsma J."/>
            <person name="Zhang G."/>
        </authorList>
    </citation>
    <scope>NUCLEOTIDE SEQUENCE [LARGE SCALE GENOMIC DNA]</scope>
    <source>
        <strain evidence="1">Tcor2-1</strain>
        <tissue evidence="1">Whole body</tissue>
    </source>
</reference>
<sequence length="111" mass="13346">MTSDGRLSTRIPLFSSRNNRLVLAHSTRKFRRRTESNQERRARQKIGIRMTNSTQRIIVAFFLRLYIRRNKEDRQEIKMRMIEDPRTKTMTLGEDNVTNKMKLEASWKLFA</sequence>
<protein>
    <submittedName>
        <fullName evidence="1">Uncharacterized protein</fullName>
    </submittedName>
</protein>
<proteinExistence type="predicted"/>